<reference evidence="1 2" key="1">
    <citation type="journal article" date="2015" name="Proc. Natl. Acad. Sci. U.S.A.">
        <title>The resurrection genome of Boea hygrometrica: A blueprint for survival of dehydration.</title>
        <authorList>
            <person name="Xiao L."/>
            <person name="Yang G."/>
            <person name="Zhang L."/>
            <person name="Yang X."/>
            <person name="Zhao S."/>
            <person name="Ji Z."/>
            <person name="Zhou Q."/>
            <person name="Hu M."/>
            <person name="Wang Y."/>
            <person name="Chen M."/>
            <person name="Xu Y."/>
            <person name="Jin H."/>
            <person name="Xiao X."/>
            <person name="Hu G."/>
            <person name="Bao F."/>
            <person name="Hu Y."/>
            <person name="Wan P."/>
            <person name="Li L."/>
            <person name="Deng X."/>
            <person name="Kuang T."/>
            <person name="Xiang C."/>
            <person name="Zhu J.K."/>
            <person name="Oliver M.J."/>
            <person name="He Y."/>
        </authorList>
    </citation>
    <scope>NUCLEOTIDE SEQUENCE [LARGE SCALE GENOMIC DNA]</scope>
    <source>
        <strain evidence="2">cv. XS01</strain>
    </source>
</reference>
<sequence length="65" mass="7838">MIFQRFCRFSFSDLKFKTLDTIRAIRIDQIRENLALIPLLGIRIRPRRGSGRTKKYEPGYDQYEE</sequence>
<gene>
    <name evidence="1" type="ORF">F511_47769</name>
</gene>
<evidence type="ECO:0000313" key="2">
    <source>
        <dbReference type="Proteomes" id="UP000250235"/>
    </source>
</evidence>
<evidence type="ECO:0000313" key="1">
    <source>
        <dbReference type="EMBL" id="KZT75206.1"/>
    </source>
</evidence>
<protein>
    <submittedName>
        <fullName evidence="1">Uncharacterized protein</fullName>
    </submittedName>
</protein>
<dbReference type="Proteomes" id="UP000250235">
    <property type="component" value="Unassembled WGS sequence"/>
</dbReference>
<proteinExistence type="predicted"/>
<name>A0A2Z6ZQC0_9LAMI</name>
<dbReference type="EMBL" id="KV361664">
    <property type="protein sequence ID" value="KZT75206.1"/>
    <property type="molecule type" value="Genomic_DNA"/>
</dbReference>
<dbReference type="AlphaFoldDB" id="A0A2Z6ZQC0"/>
<accession>A0A2Z6ZQC0</accession>
<organism evidence="1 2">
    <name type="scientific">Dorcoceras hygrometricum</name>
    <dbReference type="NCBI Taxonomy" id="472368"/>
    <lineage>
        <taxon>Eukaryota</taxon>
        <taxon>Viridiplantae</taxon>
        <taxon>Streptophyta</taxon>
        <taxon>Embryophyta</taxon>
        <taxon>Tracheophyta</taxon>
        <taxon>Spermatophyta</taxon>
        <taxon>Magnoliopsida</taxon>
        <taxon>eudicotyledons</taxon>
        <taxon>Gunneridae</taxon>
        <taxon>Pentapetalae</taxon>
        <taxon>asterids</taxon>
        <taxon>lamiids</taxon>
        <taxon>Lamiales</taxon>
        <taxon>Gesneriaceae</taxon>
        <taxon>Didymocarpoideae</taxon>
        <taxon>Trichosporeae</taxon>
        <taxon>Loxocarpinae</taxon>
        <taxon>Dorcoceras</taxon>
    </lineage>
</organism>
<keyword evidence="2" id="KW-1185">Reference proteome</keyword>